<evidence type="ECO:0000313" key="8">
    <source>
        <dbReference type="EMBL" id="EES52130.1"/>
    </source>
</evidence>
<sequence>MIPRILWLVYGYILVFLTGGSILMTLFVAPALFLHLGTKKAGEAVAALFPGYFHLLFTGLLVEVLLLLFLSKLSRRPTRVLLFTFSAGLLISALLAFYLGPRASALKALHDALPSDAALMSAFAAAHRESFMANLVILIGLLGATLSLLSRTVEYPSPAPTVIPGKTPPTDPTGERPVG</sequence>
<dbReference type="InterPro" id="IPR025423">
    <property type="entry name" value="TMEM205-like"/>
</dbReference>
<evidence type="ECO:0000256" key="5">
    <source>
        <dbReference type="SAM" id="MobiDB-lite"/>
    </source>
</evidence>
<reference evidence="8 9" key="1">
    <citation type="journal article" date="2009" name="Appl. Environ. Microbiol.">
        <title>Community genomic and proteomic analyses of chemoautotrophic iron-oxidizing "Leptospirillum rubarum" (Group II) and "Leptospirillum ferrodiazotrophum" (Group III) bacteria in acid mine drainage biofilms.</title>
        <authorList>
            <person name="Goltsman D.S."/>
            <person name="Denef V.J."/>
            <person name="Singer S.W."/>
            <person name="VerBerkmoes N.C."/>
            <person name="Lefsrud M."/>
            <person name="Mueller R.S."/>
            <person name="Dick G.J."/>
            <person name="Sun C.L."/>
            <person name="Wheeler K.E."/>
            <person name="Zemla A."/>
            <person name="Baker B.J."/>
            <person name="Hauser L."/>
            <person name="Land M."/>
            <person name="Shah M.B."/>
            <person name="Thelen M.P."/>
            <person name="Hettich R.L."/>
            <person name="Banfield J.F."/>
        </authorList>
    </citation>
    <scope>NUCLEOTIDE SEQUENCE [LARGE SCALE GENOMIC DNA]</scope>
</reference>
<feature type="domain" description="TMEM205-like" evidence="7">
    <location>
        <begin position="14"/>
        <end position="108"/>
    </location>
</feature>
<evidence type="ECO:0000313" key="9">
    <source>
        <dbReference type="Proteomes" id="UP000009374"/>
    </source>
</evidence>
<comment type="subcellular location">
    <subcellularLocation>
        <location evidence="1">Membrane</location>
    </subcellularLocation>
</comment>
<feature type="compositionally biased region" description="Pro residues" evidence="5">
    <location>
        <begin position="159"/>
        <end position="171"/>
    </location>
</feature>
<keyword evidence="9" id="KW-1185">Reference proteome</keyword>
<organism evidence="8 9">
    <name type="scientific">Leptospirillum ferrodiazotrophum</name>
    <dbReference type="NCBI Taxonomy" id="412449"/>
    <lineage>
        <taxon>Bacteria</taxon>
        <taxon>Pseudomonadati</taxon>
        <taxon>Nitrospirota</taxon>
        <taxon>Nitrospiria</taxon>
        <taxon>Nitrospirales</taxon>
        <taxon>Nitrospiraceae</taxon>
        <taxon>Leptospirillum</taxon>
    </lineage>
</organism>
<dbReference type="GO" id="GO:0016020">
    <property type="term" value="C:membrane"/>
    <property type="evidence" value="ECO:0007669"/>
    <property type="project" value="UniProtKB-SubCell"/>
</dbReference>
<name>C6HZB9_9BACT</name>
<evidence type="ECO:0000256" key="2">
    <source>
        <dbReference type="ARBA" id="ARBA00022692"/>
    </source>
</evidence>
<feature type="transmembrane region" description="Helical" evidence="6">
    <location>
        <begin position="7"/>
        <end position="33"/>
    </location>
</feature>
<keyword evidence="4 6" id="KW-0472">Membrane</keyword>
<dbReference type="Proteomes" id="UP000009374">
    <property type="component" value="Unassembled WGS sequence"/>
</dbReference>
<feature type="region of interest" description="Disordered" evidence="5">
    <location>
        <begin position="159"/>
        <end position="179"/>
    </location>
</feature>
<dbReference type="AlphaFoldDB" id="C6HZB9"/>
<feature type="transmembrane region" description="Helical" evidence="6">
    <location>
        <begin position="45"/>
        <end position="68"/>
    </location>
</feature>
<evidence type="ECO:0000259" key="7">
    <source>
        <dbReference type="Pfam" id="PF13664"/>
    </source>
</evidence>
<proteinExistence type="predicted"/>
<dbReference type="EMBL" id="GG693880">
    <property type="protein sequence ID" value="EES52130.1"/>
    <property type="molecule type" value="Genomic_DNA"/>
</dbReference>
<gene>
    <name evidence="8" type="ORF">UBAL3_94530096</name>
</gene>
<feature type="transmembrane region" description="Helical" evidence="6">
    <location>
        <begin position="80"/>
        <end position="99"/>
    </location>
</feature>
<protein>
    <submittedName>
        <fullName evidence="8">Probable membrane protein</fullName>
    </submittedName>
</protein>
<keyword evidence="3 6" id="KW-1133">Transmembrane helix</keyword>
<accession>C6HZB9</accession>
<keyword evidence="2 6" id="KW-0812">Transmembrane</keyword>
<evidence type="ECO:0000256" key="6">
    <source>
        <dbReference type="SAM" id="Phobius"/>
    </source>
</evidence>
<evidence type="ECO:0000256" key="1">
    <source>
        <dbReference type="ARBA" id="ARBA00004370"/>
    </source>
</evidence>
<dbReference type="Pfam" id="PF13664">
    <property type="entry name" value="DUF4149"/>
    <property type="match status" value="1"/>
</dbReference>
<evidence type="ECO:0000256" key="3">
    <source>
        <dbReference type="ARBA" id="ARBA00022989"/>
    </source>
</evidence>
<evidence type="ECO:0000256" key="4">
    <source>
        <dbReference type="ARBA" id="ARBA00023136"/>
    </source>
</evidence>
<feature type="transmembrane region" description="Helical" evidence="6">
    <location>
        <begin position="131"/>
        <end position="149"/>
    </location>
</feature>
<dbReference type="TCDB" id="9.A.55.1.6">
    <property type="family name" value="the tmem205 (tmem205) family"/>
</dbReference>